<dbReference type="InterPro" id="IPR050194">
    <property type="entry name" value="Glycosyltransferase_grp1"/>
</dbReference>
<dbReference type="AlphaFoldDB" id="A0A4Z0J6D1"/>
<dbReference type="PANTHER" id="PTHR45947:SF3">
    <property type="entry name" value="SULFOQUINOVOSYL TRANSFERASE SQD2"/>
    <property type="match status" value="1"/>
</dbReference>
<reference evidence="2 3" key="1">
    <citation type="submission" date="2018-10" db="EMBL/GenBank/DDBJ databases">
        <title>Lactobacillus sp. R7 and Lactobacillus sp. R19 isolated from fermented mustard green product of Taiwan.</title>
        <authorList>
            <person name="Lin S.-T."/>
        </authorList>
    </citation>
    <scope>NUCLEOTIDE SEQUENCE [LARGE SCALE GENOMIC DNA]</scope>
    <source>
        <strain evidence="2 3">BCRC 81129</strain>
    </source>
</reference>
<dbReference type="PANTHER" id="PTHR45947">
    <property type="entry name" value="SULFOQUINOVOSYL TRANSFERASE SQD2"/>
    <property type="match status" value="1"/>
</dbReference>
<accession>A0A4Z0J6D1</accession>
<dbReference type="EMBL" id="RKLX01000034">
    <property type="protein sequence ID" value="TGD17401.1"/>
    <property type="molecule type" value="Genomic_DNA"/>
</dbReference>
<dbReference type="Pfam" id="PF00534">
    <property type="entry name" value="Glycos_transf_1"/>
    <property type="match status" value="1"/>
</dbReference>
<dbReference type="Gene3D" id="3.40.50.2000">
    <property type="entry name" value="Glycogen Phosphorylase B"/>
    <property type="match status" value="2"/>
</dbReference>
<comment type="caution">
    <text evidence="2">The sequence shown here is derived from an EMBL/GenBank/DDBJ whole genome shotgun (WGS) entry which is preliminary data.</text>
</comment>
<evidence type="ECO:0000259" key="1">
    <source>
        <dbReference type="Pfam" id="PF00534"/>
    </source>
</evidence>
<evidence type="ECO:0000313" key="3">
    <source>
        <dbReference type="Proteomes" id="UP000297348"/>
    </source>
</evidence>
<sequence>MRIAILTPGILPVPAVKGGAVENLVQEILDENRTDDSLNITVFGLADQSARSAAAEKYPYIDFALFRSGKLAQALDRIIYILVRFIRKNANLISYRYILERLSVIMQYGCILRRKNFDRVILVNNSTLFLIFLFPSVRKKFLKKSTFYLHNEVSKMFGAKRLLPYISSVWGISKFVLDSFDHRFPGIIGVPHYVIKNSLDDHLFSTSHASEVRSLRKKWNCPPEDFVVLFSGRLVYEKGARQLLEATRTLEIPNLKIIVIGGTFYSSDVTSSYMIQLRALAREQNNRVIFTGYIPYEQMPAAYELADVVCLPSMWDEPAGMTMLEAASMGKPLITTRSGGIPEYLSEDRVFMVDRANVVDEVNRDISFIYQHLSSEQDKAQEYAKSLREKYSRRNYYRRFRRLLEVN</sequence>
<dbReference type="OrthoDB" id="139410at2"/>
<gene>
    <name evidence="2" type="ORF">EGT51_12535</name>
</gene>
<organism evidence="2 3">
    <name type="scientific">Levilactobacillus suantsaiihabitans</name>
    <dbReference type="NCBI Taxonomy" id="2487722"/>
    <lineage>
        <taxon>Bacteria</taxon>
        <taxon>Bacillati</taxon>
        <taxon>Bacillota</taxon>
        <taxon>Bacilli</taxon>
        <taxon>Lactobacillales</taxon>
        <taxon>Lactobacillaceae</taxon>
        <taxon>Levilactobacillus</taxon>
    </lineage>
</organism>
<keyword evidence="2" id="KW-0808">Transferase</keyword>
<dbReference type="RefSeq" id="WP_135368982.1">
    <property type="nucleotide sequence ID" value="NZ_RKLX01000034.1"/>
</dbReference>
<dbReference type="Proteomes" id="UP000297348">
    <property type="component" value="Unassembled WGS sequence"/>
</dbReference>
<proteinExistence type="predicted"/>
<name>A0A4Z0J6D1_9LACO</name>
<dbReference type="InterPro" id="IPR001296">
    <property type="entry name" value="Glyco_trans_1"/>
</dbReference>
<protein>
    <submittedName>
        <fullName evidence="2">Glycosyltransferase</fullName>
    </submittedName>
</protein>
<dbReference type="CDD" id="cd03801">
    <property type="entry name" value="GT4_PimA-like"/>
    <property type="match status" value="1"/>
</dbReference>
<dbReference type="GO" id="GO:0016758">
    <property type="term" value="F:hexosyltransferase activity"/>
    <property type="evidence" value="ECO:0007669"/>
    <property type="project" value="TreeGrafter"/>
</dbReference>
<keyword evidence="3" id="KW-1185">Reference proteome</keyword>
<evidence type="ECO:0000313" key="2">
    <source>
        <dbReference type="EMBL" id="TGD17401.1"/>
    </source>
</evidence>
<dbReference type="SUPFAM" id="SSF53756">
    <property type="entry name" value="UDP-Glycosyltransferase/glycogen phosphorylase"/>
    <property type="match status" value="1"/>
</dbReference>
<feature type="domain" description="Glycosyl transferase family 1" evidence="1">
    <location>
        <begin position="214"/>
        <end position="371"/>
    </location>
</feature>